<comment type="similarity">
    <text evidence="1 2">Belongs to the cytochrome P450 family.</text>
</comment>
<dbReference type="Pfam" id="PF00067">
    <property type="entry name" value="p450"/>
    <property type="match status" value="1"/>
</dbReference>
<dbReference type="PRINTS" id="PR00359">
    <property type="entry name" value="BP450"/>
</dbReference>
<keyword evidence="2" id="KW-0408">Iron</keyword>
<accession>A0ABT0JZ25</accession>
<proteinExistence type="inferred from homology"/>
<dbReference type="InterPro" id="IPR001128">
    <property type="entry name" value="Cyt_P450"/>
</dbReference>
<evidence type="ECO:0000256" key="2">
    <source>
        <dbReference type="RuleBase" id="RU000461"/>
    </source>
</evidence>
<organism evidence="3 4">
    <name type="scientific">Frankia umida</name>
    <dbReference type="NCBI Taxonomy" id="573489"/>
    <lineage>
        <taxon>Bacteria</taxon>
        <taxon>Bacillati</taxon>
        <taxon>Actinomycetota</taxon>
        <taxon>Actinomycetes</taxon>
        <taxon>Frankiales</taxon>
        <taxon>Frankiaceae</taxon>
        <taxon>Frankia</taxon>
    </lineage>
</organism>
<keyword evidence="4" id="KW-1185">Reference proteome</keyword>
<reference evidence="3 4" key="1">
    <citation type="submission" date="2022-04" db="EMBL/GenBank/DDBJ databases">
        <title>Genome diversity in the genus Frankia.</title>
        <authorList>
            <person name="Carlos-Shanley C."/>
            <person name="Hahn D."/>
        </authorList>
    </citation>
    <scope>NUCLEOTIDE SEQUENCE [LARGE SCALE GENOMIC DNA]</scope>
    <source>
        <strain evidence="3 4">Ag45/Mut15</strain>
    </source>
</reference>
<dbReference type="SUPFAM" id="SSF48264">
    <property type="entry name" value="Cytochrome P450"/>
    <property type="match status" value="1"/>
</dbReference>
<dbReference type="RefSeq" id="WP_248825087.1">
    <property type="nucleotide sequence ID" value="NZ_JALKFT010000012.1"/>
</dbReference>
<evidence type="ECO:0000256" key="1">
    <source>
        <dbReference type="ARBA" id="ARBA00010617"/>
    </source>
</evidence>
<gene>
    <name evidence="3" type="ORF">MXD59_13580</name>
</gene>
<evidence type="ECO:0000313" key="4">
    <source>
        <dbReference type="Proteomes" id="UP001201873"/>
    </source>
</evidence>
<protein>
    <submittedName>
        <fullName evidence="3">Cytochrome P450</fullName>
    </submittedName>
</protein>
<keyword evidence="2" id="KW-0479">Metal-binding</keyword>
<comment type="caution">
    <text evidence="3">The sequence shown here is derived from an EMBL/GenBank/DDBJ whole genome shotgun (WGS) entry which is preliminary data.</text>
</comment>
<keyword evidence="2" id="KW-0349">Heme</keyword>
<dbReference type="CDD" id="cd20625">
    <property type="entry name" value="CYP164-like"/>
    <property type="match status" value="1"/>
</dbReference>
<dbReference type="Gene3D" id="1.10.630.10">
    <property type="entry name" value="Cytochrome P450"/>
    <property type="match status" value="1"/>
</dbReference>
<dbReference type="PANTHER" id="PTHR46696">
    <property type="entry name" value="P450, PUTATIVE (EUROFUNG)-RELATED"/>
    <property type="match status" value="1"/>
</dbReference>
<keyword evidence="2" id="KW-0560">Oxidoreductase</keyword>
<dbReference type="Proteomes" id="UP001201873">
    <property type="component" value="Unassembled WGS sequence"/>
</dbReference>
<sequence>MTSTEIISDGTVPDARAVFDAAQHLNPYPGYQRMRETPGPTTVRLGDTEVNVLSRFADCAAVLGSQAWGHGNVDRLSPFWDQEASLPGSFIRMDPPDHRRLRALVNKAFSARMVADLAPRITALVDDLVDRAVTAGGLDVVRDLSAPLALAMVGRRLLGVPEQDAELLRSWELAVARGTDPEPLLSPEEIAARDTAGASVVAYLAELAAKRRAHPEDDLLSRLVAVEESGEVLTPAEVIGICVLLLVAGMETSINLVGNGILALLAHPEQLALLRTQPDLAGPAAEEILRYDTPTQFTMRVALADSTIDGHDYHRGDGVIVLMGSADRDPDVFPAADTLDVARYARAGRAPRHLGFSLGLHYCLGAPLARLEASTAIRTLVQRAPGLRLAVDPADLTYQPSVIHRGLRSLPVELTATTA</sequence>
<name>A0ABT0JZ25_9ACTN</name>
<dbReference type="InterPro" id="IPR036396">
    <property type="entry name" value="Cyt_P450_sf"/>
</dbReference>
<dbReference type="PANTHER" id="PTHR46696:SF1">
    <property type="entry name" value="CYTOCHROME P450 YJIB-RELATED"/>
    <property type="match status" value="1"/>
</dbReference>
<evidence type="ECO:0000313" key="3">
    <source>
        <dbReference type="EMBL" id="MCK9876797.1"/>
    </source>
</evidence>
<dbReference type="InterPro" id="IPR002397">
    <property type="entry name" value="Cyt_P450_B"/>
</dbReference>
<dbReference type="InterPro" id="IPR017972">
    <property type="entry name" value="Cyt_P450_CS"/>
</dbReference>
<dbReference type="PROSITE" id="PS00086">
    <property type="entry name" value="CYTOCHROME_P450"/>
    <property type="match status" value="1"/>
</dbReference>
<keyword evidence="2" id="KW-0503">Monooxygenase</keyword>
<dbReference type="EMBL" id="JALKFT010000012">
    <property type="protein sequence ID" value="MCK9876797.1"/>
    <property type="molecule type" value="Genomic_DNA"/>
</dbReference>